<dbReference type="AlphaFoldDB" id="A1WGJ4"/>
<keyword evidence="4" id="KW-1185">Reference proteome</keyword>
<dbReference type="InterPro" id="IPR044043">
    <property type="entry name" value="VanA_C_cat"/>
</dbReference>
<evidence type="ECO:0000259" key="2">
    <source>
        <dbReference type="Pfam" id="PF19112"/>
    </source>
</evidence>
<keyword evidence="3" id="KW-0489">Methyltransferase</keyword>
<dbReference type="SUPFAM" id="SSF55961">
    <property type="entry name" value="Bet v1-like"/>
    <property type="match status" value="1"/>
</dbReference>
<dbReference type="STRING" id="391735.Veis_0973"/>
<keyword evidence="1" id="KW-0560">Oxidoreductase</keyword>
<dbReference type="EMBL" id="CP000542">
    <property type="protein sequence ID" value="ABM56751.1"/>
    <property type="molecule type" value="Genomic_DNA"/>
</dbReference>
<dbReference type="Pfam" id="PF19112">
    <property type="entry name" value="VanA_C"/>
    <property type="match status" value="1"/>
</dbReference>
<accession>A1WGJ4</accession>
<gene>
    <name evidence="3" type="ordered locus">Veis_0973</name>
</gene>
<dbReference type="HOGENOM" id="CLU_2208921_0_0_4"/>
<evidence type="ECO:0000256" key="1">
    <source>
        <dbReference type="ARBA" id="ARBA00023002"/>
    </source>
</evidence>
<dbReference type="Gene3D" id="3.90.380.10">
    <property type="entry name" value="Naphthalene 1,2-dioxygenase Alpha Subunit, Chain A, domain 1"/>
    <property type="match status" value="1"/>
</dbReference>
<reference evidence="4" key="1">
    <citation type="submission" date="2006-12" db="EMBL/GenBank/DDBJ databases">
        <title>Complete sequence of chromosome 1 of Verminephrobacter eiseniae EF01-2.</title>
        <authorList>
            <person name="Copeland A."/>
            <person name="Lucas S."/>
            <person name="Lapidus A."/>
            <person name="Barry K."/>
            <person name="Detter J.C."/>
            <person name="Glavina del Rio T."/>
            <person name="Dalin E."/>
            <person name="Tice H."/>
            <person name="Pitluck S."/>
            <person name="Chertkov O."/>
            <person name="Brettin T."/>
            <person name="Bruce D."/>
            <person name="Han C."/>
            <person name="Tapia R."/>
            <person name="Gilna P."/>
            <person name="Schmutz J."/>
            <person name="Larimer F."/>
            <person name="Land M."/>
            <person name="Hauser L."/>
            <person name="Kyrpides N."/>
            <person name="Kim E."/>
            <person name="Stahl D."/>
            <person name="Richardson P."/>
        </authorList>
    </citation>
    <scope>NUCLEOTIDE SEQUENCE [LARGE SCALE GENOMIC DNA]</scope>
    <source>
        <strain evidence="4">EF01-2</strain>
    </source>
</reference>
<feature type="domain" description="Vanillate O-demethylase oxygenase-like C-terminal catalytic" evidence="2">
    <location>
        <begin position="4"/>
        <end position="87"/>
    </location>
</feature>
<keyword evidence="3" id="KW-0808">Transferase</keyword>
<sequence length="107" mass="11737">MTDLITPETSTSSHYLWGVARPHQIDDAELTEFIRAQSEKTFEEDKVMLAAQQRSLGETGGSTFPVPLKTDAGPIQARRLMEQLIEQEQALLSRAPAPAGTKPDTVS</sequence>
<dbReference type="eggNOG" id="COG4638">
    <property type="taxonomic scope" value="Bacteria"/>
</dbReference>
<dbReference type="Proteomes" id="UP000000374">
    <property type="component" value="Chromosome"/>
</dbReference>
<dbReference type="GO" id="GO:0032259">
    <property type="term" value="P:methylation"/>
    <property type="evidence" value="ECO:0007669"/>
    <property type="project" value="UniProtKB-KW"/>
</dbReference>
<dbReference type="GO" id="GO:0016491">
    <property type="term" value="F:oxidoreductase activity"/>
    <property type="evidence" value="ECO:0007669"/>
    <property type="project" value="UniProtKB-KW"/>
</dbReference>
<name>A1WGJ4_VEREI</name>
<evidence type="ECO:0000313" key="4">
    <source>
        <dbReference type="Proteomes" id="UP000000374"/>
    </source>
</evidence>
<dbReference type="GO" id="GO:0008168">
    <property type="term" value="F:methyltransferase activity"/>
    <property type="evidence" value="ECO:0007669"/>
    <property type="project" value="UniProtKB-KW"/>
</dbReference>
<organism evidence="3 4">
    <name type="scientific">Verminephrobacter eiseniae (strain EF01-2)</name>
    <dbReference type="NCBI Taxonomy" id="391735"/>
    <lineage>
        <taxon>Bacteria</taxon>
        <taxon>Pseudomonadati</taxon>
        <taxon>Pseudomonadota</taxon>
        <taxon>Betaproteobacteria</taxon>
        <taxon>Burkholderiales</taxon>
        <taxon>Comamonadaceae</taxon>
        <taxon>Verminephrobacter</taxon>
    </lineage>
</organism>
<evidence type="ECO:0000313" key="3">
    <source>
        <dbReference type="EMBL" id="ABM56751.1"/>
    </source>
</evidence>
<protein>
    <submittedName>
        <fullName evidence="3">Putative vanillate O-demethylase oxygenase subunit oxidoreductase protein</fullName>
    </submittedName>
</protein>
<proteinExistence type="predicted"/>
<dbReference type="KEGG" id="vei:Veis_0973"/>